<dbReference type="InterPro" id="IPR015915">
    <property type="entry name" value="Kelch-typ_b-propeller"/>
</dbReference>
<dbReference type="Proteomes" id="UP000265520">
    <property type="component" value="Unassembled WGS sequence"/>
</dbReference>
<comment type="caution">
    <text evidence="1">The sequence shown here is derived from an EMBL/GenBank/DDBJ whole genome shotgun (WGS) entry which is preliminary data.</text>
</comment>
<proteinExistence type="predicted"/>
<reference evidence="1 2" key="1">
    <citation type="journal article" date="2018" name="Front. Plant Sci.">
        <title>Red Clover (Trifolium pratense) and Zigzag Clover (T. medium) - A Picture of Genomic Similarities and Differences.</title>
        <authorList>
            <person name="Dluhosova J."/>
            <person name="Istvanek J."/>
            <person name="Nedelnik J."/>
            <person name="Repkova J."/>
        </authorList>
    </citation>
    <scope>NUCLEOTIDE SEQUENCE [LARGE SCALE GENOMIC DNA]</scope>
    <source>
        <strain evidence="2">cv. 10/8</strain>
        <tissue evidence="1">Leaf</tissue>
    </source>
</reference>
<name>A0A392REQ9_9FABA</name>
<dbReference type="Gene3D" id="2.120.10.80">
    <property type="entry name" value="Kelch-type beta propeller"/>
    <property type="match status" value="1"/>
</dbReference>
<feature type="non-terminal residue" evidence="1">
    <location>
        <position position="140"/>
    </location>
</feature>
<organism evidence="1 2">
    <name type="scientific">Trifolium medium</name>
    <dbReference type="NCBI Taxonomy" id="97028"/>
    <lineage>
        <taxon>Eukaryota</taxon>
        <taxon>Viridiplantae</taxon>
        <taxon>Streptophyta</taxon>
        <taxon>Embryophyta</taxon>
        <taxon>Tracheophyta</taxon>
        <taxon>Spermatophyta</taxon>
        <taxon>Magnoliopsida</taxon>
        <taxon>eudicotyledons</taxon>
        <taxon>Gunneridae</taxon>
        <taxon>Pentapetalae</taxon>
        <taxon>rosids</taxon>
        <taxon>fabids</taxon>
        <taxon>Fabales</taxon>
        <taxon>Fabaceae</taxon>
        <taxon>Papilionoideae</taxon>
        <taxon>50 kb inversion clade</taxon>
        <taxon>NPAAA clade</taxon>
        <taxon>Hologalegina</taxon>
        <taxon>IRL clade</taxon>
        <taxon>Trifolieae</taxon>
        <taxon>Trifolium</taxon>
    </lineage>
</organism>
<sequence>GKSKVASARGISSAELYDPDLNTWTTLPNLHILRYKCIGVTWKGKVYIVGGFAERENSDMTMPSIVERSSAEVLDSQARKWDLITGMWQLDVPPNQIVAVNDTLFSSGDCLNAWKGHVEAYDGQFWNEVDGSHKRSLSTL</sequence>
<evidence type="ECO:0000313" key="1">
    <source>
        <dbReference type="EMBL" id="MCI34514.1"/>
    </source>
</evidence>
<protein>
    <submittedName>
        <fullName evidence="1">Kelch-like protein</fullName>
    </submittedName>
</protein>
<accession>A0A392REQ9</accession>
<dbReference type="AlphaFoldDB" id="A0A392REQ9"/>
<dbReference type="PANTHER" id="PTHR47365">
    <property type="entry name" value="PLANT PROTEIN, PUTATIVE-RELATED"/>
    <property type="match status" value="1"/>
</dbReference>
<keyword evidence="2" id="KW-1185">Reference proteome</keyword>
<dbReference type="SUPFAM" id="SSF117281">
    <property type="entry name" value="Kelch motif"/>
    <property type="match status" value="1"/>
</dbReference>
<feature type="non-terminal residue" evidence="1">
    <location>
        <position position="1"/>
    </location>
</feature>
<dbReference type="EMBL" id="LXQA010214370">
    <property type="protein sequence ID" value="MCI34514.1"/>
    <property type="molecule type" value="Genomic_DNA"/>
</dbReference>
<evidence type="ECO:0000313" key="2">
    <source>
        <dbReference type="Proteomes" id="UP000265520"/>
    </source>
</evidence>
<dbReference type="PANTHER" id="PTHR47365:SF1">
    <property type="entry name" value="F-BOX_KELCH-REPEAT PROTEIN"/>
    <property type="match status" value="1"/>
</dbReference>